<accession>A0A9W4VU32</accession>
<protein>
    <submittedName>
        <fullName evidence="1">Uncharacterized protein</fullName>
    </submittedName>
</protein>
<dbReference type="AlphaFoldDB" id="A0A9W4VU32"/>
<dbReference type="EMBL" id="CAMAPC010000016">
    <property type="protein sequence ID" value="CAH9063608.1"/>
    <property type="molecule type" value="Genomic_DNA"/>
</dbReference>
<dbReference type="Proteomes" id="UP001152467">
    <property type="component" value="Unassembled WGS sequence"/>
</dbReference>
<evidence type="ECO:0000313" key="1">
    <source>
        <dbReference type="EMBL" id="CAH9063608.1"/>
    </source>
</evidence>
<keyword evidence="3" id="KW-1185">Reference proteome</keyword>
<gene>
    <name evidence="1" type="ORF">PSECIP111854_03257</name>
    <name evidence="2" type="ORF">PSECIP111951_03216</name>
</gene>
<sequence length="452" mass="52161">MTQLTTAVCNWVDDCIAQGADKEFIFKVLSDEDPDALFAYIESAHTNKLMIKESDVSEHEQTHLYDIPQNILFLPNAKECLIGDCRLLKVDGFLNELETNTLLNSTRMNMLNNSLVTELSHCDDYKSTKTYDLSLVGDVLVKDIDTRICKLVGVDRVCSSPLYLQTYECFQSTHQRNAMLDMSIFSVVIYLSQDMHARATQFPQLNSDLVFEQGDFVFWQNKLVSGQSDEQMCYLHNPNPGKQQHMLVKYFYSYNNRLLYKKTLNEMVENYTLDGFKKVTLEEGFVKKLTDFYHNNKELDEEELQGEGDFIKSEVKHISPSHLLKLSDSMCTYIHQTMQPLLSSWAGVELEPTYVYGIRTYHNGATLKPHRDRIATHVISCIINVHQDIDIEWPLQIEDNLYRTHSMILKPGEAIFYESARLEHSRVEPLVGRAYANIFCHFIPTGYIPPQL</sequence>
<reference evidence="1 4" key="1">
    <citation type="submission" date="2022-07" db="EMBL/GenBank/DDBJ databases">
        <authorList>
            <person name="Criscuolo A."/>
        </authorList>
    </citation>
    <scope>NUCLEOTIDE SEQUENCE</scope>
    <source>
        <strain evidence="4">CIP 111951</strain>
        <strain evidence="1">CIP111854</strain>
        <strain evidence="2">CIP111951</strain>
    </source>
</reference>
<dbReference type="EMBL" id="CAMAPD010000017">
    <property type="protein sequence ID" value="CAH9064775.1"/>
    <property type="molecule type" value="Genomic_DNA"/>
</dbReference>
<proteinExistence type="predicted"/>
<dbReference type="RefSeq" id="WP_261594506.1">
    <property type="nucleotide sequence ID" value="NZ_CAMAPC010000016.1"/>
</dbReference>
<evidence type="ECO:0000313" key="3">
    <source>
        <dbReference type="Proteomes" id="UP001152467"/>
    </source>
</evidence>
<comment type="caution">
    <text evidence="1">The sequence shown here is derived from an EMBL/GenBank/DDBJ whole genome shotgun (WGS) entry which is preliminary data.</text>
</comment>
<name>A0A9W4VU32_9GAMM</name>
<dbReference type="Gene3D" id="2.60.120.620">
    <property type="entry name" value="q2cbj1_9rhob like domain"/>
    <property type="match status" value="2"/>
</dbReference>
<dbReference type="Proteomes" id="UP001152485">
    <property type="component" value="Unassembled WGS sequence"/>
</dbReference>
<evidence type="ECO:0000313" key="4">
    <source>
        <dbReference type="Proteomes" id="UP001152485"/>
    </source>
</evidence>
<evidence type="ECO:0000313" key="2">
    <source>
        <dbReference type="EMBL" id="CAH9064775.1"/>
    </source>
</evidence>
<organism evidence="1 3">
    <name type="scientific">Pseudoalteromonas holothuriae</name>
    <dbReference type="NCBI Taxonomy" id="2963714"/>
    <lineage>
        <taxon>Bacteria</taxon>
        <taxon>Pseudomonadati</taxon>
        <taxon>Pseudomonadota</taxon>
        <taxon>Gammaproteobacteria</taxon>
        <taxon>Alteromonadales</taxon>
        <taxon>Pseudoalteromonadaceae</taxon>
        <taxon>Pseudoalteromonas</taxon>
    </lineage>
</organism>